<comment type="caution">
    <text evidence="2">The sequence shown here is derived from an EMBL/GenBank/DDBJ whole genome shotgun (WGS) entry which is preliminary data.</text>
</comment>
<dbReference type="AlphaFoldDB" id="A0A830GCE9"/>
<reference evidence="2 3" key="1">
    <citation type="journal article" date="2019" name="Int. J. Syst. Evol. Microbiol.">
        <title>The Global Catalogue of Microorganisms (GCM) 10K type strain sequencing project: providing services to taxonomists for standard genome sequencing and annotation.</title>
        <authorList>
            <consortium name="The Broad Institute Genomics Platform"/>
            <consortium name="The Broad Institute Genome Sequencing Center for Infectious Disease"/>
            <person name="Wu L."/>
            <person name="Ma J."/>
        </authorList>
    </citation>
    <scope>NUCLEOTIDE SEQUENCE [LARGE SCALE GENOMIC DNA]</scope>
    <source>
        <strain evidence="2 3">JCM 16331</strain>
    </source>
</reference>
<evidence type="ECO:0000256" key="1">
    <source>
        <dbReference type="SAM" id="Phobius"/>
    </source>
</evidence>
<dbReference type="EMBL" id="BMOQ01000005">
    <property type="protein sequence ID" value="GGN18414.1"/>
    <property type="molecule type" value="Genomic_DNA"/>
</dbReference>
<feature type="transmembrane region" description="Helical" evidence="1">
    <location>
        <begin position="47"/>
        <end position="65"/>
    </location>
</feature>
<protein>
    <submittedName>
        <fullName evidence="2">Uncharacterized protein</fullName>
    </submittedName>
</protein>
<evidence type="ECO:0000313" key="3">
    <source>
        <dbReference type="Proteomes" id="UP000608850"/>
    </source>
</evidence>
<feature type="transmembrane region" description="Helical" evidence="1">
    <location>
        <begin position="14"/>
        <end position="35"/>
    </location>
</feature>
<evidence type="ECO:0000313" key="2">
    <source>
        <dbReference type="EMBL" id="GGN18414.1"/>
    </source>
</evidence>
<proteinExistence type="predicted"/>
<keyword evidence="1" id="KW-1133">Transmembrane helix</keyword>
<feature type="transmembrane region" description="Helical" evidence="1">
    <location>
        <begin position="71"/>
        <end position="90"/>
    </location>
</feature>
<keyword evidence="1" id="KW-0472">Membrane</keyword>
<sequence>MASVLTDVLTHLDAVVASLTILFPGFLTYFVYVGVRAVGYDRLKRGHVVLVLFFTLFFQIARGFSGGLMSWLPYQFLFYFVFPLVLGILADIGHRLFINVGVDWYQSYIVGRTERLEGLDVGNVSRWQKTVQSYVKDGLNDFTKEYYVEVEVPGVDGEVRTKRGFLNGYSDDDIEILRYDDLAEKSFAGVGSPDIDEERLTMTVELVPRDRIEAIRIYRVKMEDFELE</sequence>
<dbReference type="OrthoDB" id="381341at2157"/>
<accession>A0A830GCE9</accession>
<organism evidence="2 3">
    <name type="scientific">Halarchaeum nitratireducens</name>
    <dbReference type="NCBI Taxonomy" id="489913"/>
    <lineage>
        <taxon>Archaea</taxon>
        <taxon>Methanobacteriati</taxon>
        <taxon>Methanobacteriota</taxon>
        <taxon>Stenosarchaea group</taxon>
        <taxon>Halobacteria</taxon>
        <taxon>Halobacteriales</taxon>
        <taxon>Halobacteriaceae</taxon>
    </lineage>
</organism>
<gene>
    <name evidence="2" type="ORF">GCM10009021_19210</name>
</gene>
<keyword evidence="3" id="KW-1185">Reference proteome</keyword>
<keyword evidence="1" id="KW-0812">Transmembrane</keyword>
<dbReference type="Proteomes" id="UP000608850">
    <property type="component" value="Unassembled WGS sequence"/>
</dbReference>
<name>A0A830GCE9_9EURY</name>
<dbReference type="RefSeq" id="WP_188878637.1">
    <property type="nucleotide sequence ID" value="NZ_BMOQ01000005.1"/>
</dbReference>